<feature type="transmembrane region" description="Helical" evidence="1">
    <location>
        <begin position="31"/>
        <end position="48"/>
    </location>
</feature>
<feature type="transmembrane region" description="Helical" evidence="1">
    <location>
        <begin position="86"/>
        <end position="113"/>
    </location>
</feature>
<gene>
    <name evidence="2" type="ORF">FYJ68_04025</name>
</gene>
<sequence>MRFIGRWLITTIAIMFAIAFVPGIQVVGGEYIGPIMAALALALVNSTVKPIMRVLSLPVTILSLGLFSLVLNALMLELASYLALNIFNAGIVLSGFGAAFWGAIIISIVSSLLGGLTD</sequence>
<dbReference type="Proteomes" id="UP000469325">
    <property type="component" value="Unassembled WGS sequence"/>
</dbReference>
<dbReference type="PANTHER" id="PTHR37309:SF1">
    <property type="entry name" value="SLR0284 PROTEIN"/>
    <property type="match status" value="1"/>
</dbReference>
<keyword evidence="1" id="KW-0472">Membrane</keyword>
<dbReference type="Pfam" id="PF04020">
    <property type="entry name" value="Phage_holin_4_2"/>
    <property type="match status" value="1"/>
</dbReference>
<organism evidence="2 3">
    <name type="scientific">Olsenella porci</name>
    <dbReference type="NCBI Taxonomy" id="2652279"/>
    <lineage>
        <taxon>Bacteria</taxon>
        <taxon>Bacillati</taxon>
        <taxon>Actinomycetota</taxon>
        <taxon>Coriobacteriia</taxon>
        <taxon>Coriobacteriales</taxon>
        <taxon>Atopobiaceae</taxon>
        <taxon>Olsenella</taxon>
    </lineage>
</organism>
<protein>
    <submittedName>
        <fullName evidence="2">Phage holin family protein</fullName>
    </submittedName>
</protein>
<accession>A0A6N7XQM0</accession>
<keyword evidence="3" id="KW-1185">Reference proteome</keyword>
<feature type="transmembrane region" description="Helical" evidence="1">
    <location>
        <begin position="55"/>
        <end position="74"/>
    </location>
</feature>
<feature type="transmembrane region" description="Helical" evidence="1">
    <location>
        <begin position="7"/>
        <end position="25"/>
    </location>
</feature>
<dbReference type="AlphaFoldDB" id="A0A6N7XQM0"/>
<evidence type="ECO:0000313" key="2">
    <source>
        <dbReference type="EMBL" id="MST72276.1"/>
    </source>
</evidence>
<dbReference type="InterPro" id="IPR007165">
    <property type="entry name" value="Phage_holin_4_2"/>
</dbReference>
<evidence type="ECO:0000313" key="3">
    <source>
        <dbReference type="Proteomes" id="UP000469325"/>
    </source>
</evidence>
<evidence type="ECO:0000256" key="1">
    <source>
        <dbReference type="SAM" id="Phobius"/>
    </source>
</evidence>
<dbReference type="EMBL" id="VUNC01000002">
    <property type="protein sequence ID" value="MST72276.1"/>
    <property type="molecule type" value="Genomic_DNA"/>
</dbReference>
<comment type="caution">
    <text evidence="2">The sequence shown here is derived from an EMBL/GenBank/DDBJ whole genome shotgun (WGS) entry which is preliminary data.</text>
</comment>
<keyword evidence="1" id="KW-1133">Transmembrane helix</keyword>
<dbReference type="PANTHER" id="PTHR37309">
    <property type="entry name" value="SLR0284 PROTEIN"/>
    <property type="match status" value="1"/>
</dbReference>
<reference evidence="2 3" key="1">
    <citation type="submission" date="2019-08" db="EMBL/GenBank/DDBJ databases">
        <title>In-depth cultivation of the pig gut microbiome towards novel bacterial diversity and tailored functional studies.</title>
        <authorList>
            <person name="Wylensek D."/>
            <person name="Hitch T.C.A."/>
            <person name="Clavel T."/>
        </authorList>
    </citation>
    <scope>NUCLEOTIDE SEQUENCE [LARGE SCALE GENOMIC DNA]</scope>
    <source>
        <strain evidence="2 3">CA-Schmier-601-WT-1</strain>
    </source>
</reference>
<keyword evidence="1" id="KW-0812">Transmembrane</keyword>
<proteinExistence type="predicted"/>
<name>A0A6N7XQM0_9ACTN</name>
<dbReference type="RefSeq" id="WP_154434198.1">
    <property type="nucleotide sequence ID" value="NZ_VUNC01000002.1"/>
</dbReference>